<evidence type="ECO:0000313" key="3">
    <source>
        <dbReference type="Proteomes" id="UP000011944"/>
    </source>
</evidence>
<sequence length="114" mass="13295">MQFGKRLIFDKNTGVILNNSFGEIVTTSNIDLRPKEIDFIDLPYSYNENNFKNAIEYHIDISKNKNTSNLKDLIVITQYMERVETNEEKLKREKQELENQLLLQADNNLDGGIL</sequence>
<evidence type="ECO:0000313" key="2">
    <source>
        <dbReference type="EMBL" id="EKN42599.1"/>
    </source>
</evidence>
<reference evidence="2 3" key="2">
    <citation type="submission" date="2013-03" db="EMBL/GenBank/DDBJ databases">
        <title>Diversity in Clostridium botulinum.</title>
        <authorList>
            <person name="Timme R.E."/>
            <person name="Allard M."/>
            <person name="Luo Y."/>
            <person name="Strain E."/>
            <person name="Gonzalez-Escalona N."/>
            <person name="Brown E."/>
        </authorList>
    </citation>
    <scope>NUCLEOTIDE SEQUENCE [LARGE SCALE GENOMIC DNA]</scope>
    <source>
        <strain evidence="2 3">CFSAN001627</strain>
    </source>
</reference>
<reference evidence="2 3" key="1">
    <citation type="submission" date="2012-10" db="EMBL/GenBank/DDBJ databases">
        <authorList>
            <person name="Strain E.A."/>
            <person name="Brown E."/>
            <person name="Allard M.W."/>
            <person name="Gonzalez-Escalona N."/>
            <person name="Timme R."/>
        </authorList>
    </citation>
    <scope>NUCLEOTIDE SEQUENCE [LARGE SCALE GENOMIC DNA]</scope>
    <source>
        <strain evidence="2 3">CFSAN001627</strain>
    </source>
</reference>
<dbReference type="Proteomes" id="UP000011944">
    <property type="component" value="Unassembled WGS sequence"/>
</dbReference>
<accession>M1ZYA4</accession>
<dbReference type="AlphaFoldDB" id="M1ZYA4"/>
<name>M1ZYA4_CLOBO</name>
<dbReference type="PATRIC" id="fig|1232189.3.peg.926"/>
<dbReference type="EMBL" id="AMXI01000324">
    <property type="protein sequence ID" value="EKN42599.1"/>
    <property type="molecule type" value="Genomic_DNA"/>
</dbReference>
<protein>
    <submittedName>
        <fullName evidence="2">Uncharacterized protein</fullName>
    </submittedName>
</protein>
<feature type="coiled-coil region" evidence="1">
    <location>
        <begin position="76"/>
        <end position="107"/>
    </location>
</feature>
<proteinExistence type="predicted"/>
<gene>
    <name evidence="2" type="ORF">CFSAN001627_05717</name>
</gene>
<keyword evidence="1" id="KW-0175">Coiled coil</keyword>
<organism evidence="2 3">
    <name type="scientific">Clostridium botulinum CFSAN001627</name>
    <dbReference type="NCBI Taxonomy" id="1232189"/>
    <lineage>
        <taxon>Bacteria</taxon>
        <taxon>Bacillati</taxon>
        <taxon>Bacillota</taxon>
        <taxon>Clostridia</taxon>
        <taxon>Eubacteriales</taxon>
        <taxon>Clostridiaceae</taxon>
        <taxon>Clostridium</taxon>
    </lineage>
</organism>
<comment type="caution">
    <text evidence="2">The sequence shown here is derived from an EMBL/GenBank/DDBJ whole genome shotgun (WGS) entry which is preliminary data.</text>
</comment>
<evidence type="ECO:0000256" key="1">
    <source>
        <dbReference type="SAM" id="Coils"/>
    </source>
</evidence>